<keyword evidence="3" id="KW-0808">Transferase</keyword>
<dbReference type="GO" id="GO:0005886">
    <property type="term" value="C:plasma membrane"/>
    <property type="evidence" value="ECO:0007669"/>
    <property type="project" value="TreeGrafter"/>
</dbReference>
<sequence length="589" mass="61403">MGQQAPDIYAILRLRGRPTLEQIVPAMQQLADAHERFRLRVAKRGGSWVTEAVEDFDVRWCMRAVTLDGPDIDAAFNGFVARLMSGPLLSEGHLPPWDCSLVRYSSDPHHTDVLLRCSHMIGDGQLFMQLLKDVLEEQDDSMPAEAATAAMKAAGPGSASSGVEEEDDGAVSSDGASSSSSGGAAVAAAASPSASCSSLSSLGVAGGADREGGGPHLIRAVRHQSAFLPPPSMQRAERDGEARRSGRAGSGENGPGGGGGGGTFHGQKRRPGGGAVALLWRLQRLLLSLWGWITSALFVFSMPLHVPDPVNAVKAAPAEIGGPRAFASVTLPLDEMRHVSKLLGVTINTVAVSCIAGGLRRHLLQTGGGGARAWPWRRGAAADAARGGVPSSLLLCSMVDTRAMQRMGLGGAGAGVGGGCNTLSFIGVPVHTGGAAPLVRLASVAATLSWIRGSLAVLIAVLIPPVLQFFLRDIALSTRLIMWMLPAKATLGFSNMRGPVKPVALRGFPVERMYNGVQPNAFGCFVSLMSYDNQVTIVNSCYVSKSSCPEQLLRCVRDEWAALRDAATVPAPVEEAEGCGAVGAKAKGA</sequence>
<evidence type="ECO:0000256" key="3">
    <source>
        <dbReference type="ARBA" id="ARBA00022679"/>
    </source>
</evidence>
<feature type="transmembrane region" description="Helical" evidence="9">
    <location>
        <begin position="285"/>
        <end position="304"/>
    </location>
</feature>
<organism evidence="12 13">
    <name type="scientific">Monoraphidium neglectum</name>
    <dbReference type="NCBI Taxonomy" id="145388"/>
    <lineage>
        <taxon>Eukaryota</taxon>
        <taxon>Viridiplantae</taxon>
        <taxon>Chlorophyta</taxon>
        <taxon>core chlorophytes</taxon>
        <taxon>Chlorophyceae</taxon>
        <taxon>CS clade</taxon>
        <taxon>Sphaeropleales</taxon>
        <taxon>Selenastraceae</taxon>
        <taxon>Monoraphidium</taxon>
    </lineage>
</organism>
<evidence type="ECO:0000259" key="10">
    <source>
        <dbReference type="Pfam" id="PF03007"/>
    </source>
</evidence>
<dbReference type="InterPro" id="IPR009721">
    <property type="entry name" value="O-acyltransferase_WSD1_C"/>
</dbReference>
<dbReference type="UniPathway" id="UPA00282"/>
<dbReference type="OrthoDB" id="619536at2759"/>
<feature type="compositionally biased region" description="Low complexity" evidence="8">
    <location>
        <begin position="170"/>
        <end position="183"/>
    </location>
</feature>
<comment type="similarity">
    <text evidence="5">In the N-terminal section; belongs to the long-chain O-acyltransferase family.</text>
</comment>
<dbReference type="Pfam" id="PF06974">
    <property type="entry name" value="WS_DGAT_C"/>
    <property type="match status" value="1"/>
</dbReference>
<dbReference type="InterPro" id="IPR045034">
    <property type="entry name" value="O-acyltransferase_WSD1-like"/>
</dbReference>
<reference evidence="12 13" key="1">
    <citation type="journal article" date="2013" name="BMC Genomics">
        <title>Reconstruction of the lipid metabolism for the microalga Monoraphidium neglectum from its genome sequence reveals characteristics suitable for biofuel production.</title>
        <authorList>
            <person name="Bogen C."/>
            <person name="Al-Dilaimi A."/>
            <person name="Albersmeier A."/>
            <person name="Wichmann J."/>
            <person name="Grundmann M."/>
            <person name="Rupp O."/>
            <person name="Lauersen K.J."/>
            <person name="Blifernez-Klassen O."/>
            <person name="Kalinowski J."/>
            <person name="Goesmann A."/>
            <person name="Mussgnug J.H."/>
            <person name="Kruse O."/>
        </authorList>
    </citation>
    <scope>NUCLEOTIDE SEQUENCE [LARGE SCALE GENOMIC DNA]</scope>
    <source>
        <strain evidence="12 13">SAG 48.87</strain>
    </source>
</reference>
<accession>A0A0D2MPQ4</accession>
<keyword evidence="9" id="KW-1133">Transmembrane helix</keyword>
<comment type="catalytic activity">
    <reaction evidence="7">
        <text>an acyl-CoA + a 1,2-diacyl-sn-glycerol = a triacyl-sn-glycerol + CoA</text>
        <dbReference type="Rhea" id="RHEA:10868"/>
        <dbReference type="ChEBI" id="CHEBI:17815"/>
        <dbReference type="ChEBI" id="CHEBI:57287"/>
        <dbReference type="ChEBI" id="CHEBI:58342"/>
        <dbReference type="ChEBI" id="CHEBI:64615"/>
        <dbReference type="EC" id="2.3.1.20"/>
    </reaction>
</comment>
<dbReference type="Proteomes" id="UP000054498">
    <property type="component" value="Unassembled WGS sequence"/>
</dbReference>
<evidence type="ECO:0000256" key="1">
    <source>
        <dbReference type="ARBA" id="ARBA00004771"/>
    </source>
</evidence>
<comment type="pathway">
    <text evidence="2">Lipid metabolism.</text>
</comment>
<feature type="region of interest" description="Disordered" evidence="8">
    <location>
        <begin position="224"/>
        <end position="269"/>
    </location>
</feature>
<keyword evidence="9" id="KW-0812">Transmembrane</keyword>
<feature type="transmembrane region" description="Helical" evidence="9">
    <location>
        <begin position="407"/>
        <end position="430"/>
    </location>
</feature>
<gene>
    <name evidence="12" type="ORF">MNEG_5482</name>
</gene>
<dbReference type="GO" id="GO:0019432">
    <property type="term" value="P:triglyceride biosynthetic process"/>
    <property type="evidence" value="ECO:0007669"/>
    <property type="project" value="UniProtKB-UniPathway"/>
</dbReference>
<comment type="pathway">
    <text evidence="1">Glycerolipid metabolism; triacylglycerol biosynthesis.</text>
</comment>
<dbReference type="Gene3D" id="3.30.559.10">
    <property type="entry name" value="Chloramphenicol acetyltransferase-like domain"/>
    <property type="match status" value="1"/>
</dbReference>
<dbReference type="KEGG" id="mng:MNEG_5482"/>
<name>A0A0D2MPQ4_9CHLO</name>
<dbReference type="InterPro" id="IPR023213">
    <property type="entry name" value="CAT-like_dom_sf"/>
</dbReference>
<evidence type="ECO:0000256" key="6">
    <source>
        <dbReference type="ARBA" id="ARBA00047604"/>
    </source>
</evidence>
<feature type="domain" description="O-acyltransferase WSD1-like N-terminal" evidence="10">
    <location>
        <begin position="19"/>
        <end position="152"/>
    </location>
</feature>
<dbReference type="RefSeq" id="XP_013901496.1">
    <property type="nucleotide sequence ID" value="XM_014046042.1"/>
</dbReference>
<evidence type="ECO:0000256" key="4">
    <source>
        <dbReference type="ARBA" id="ARBA00023315"/>
    </source>
</evidence>
<keyword evidence="9" id="KW-0472">Membrane</keyword>
<keyword evidence="13" id="KW-1185">Reference proteome</keyword>
<dbReference type="GO" id="GO:0047196">
    <property type="term" value="F:long-chain-alcohol O-fatty-acyltransferase activity"/>
    <property type="evidence" value="ECO:0007669"/>
    <property type="project" value="UniProtKB-EC"/>
</dbReference>
<evidence type="ECO:0000313" key="12">
    <source>
        <dbReference type="EMBL" id="KIZ02477.1"/>
    </source>
</evidence>
<evidence type="ECO:0000256" key="7">
    <source>
        <dbReference type="ARBA" id="ARBA00048109"/>
    </source>
</evidence>
<feature type="transmembrane region" description="Helical" evidence="9">
    <location>
        <begin position="450"/>
        <end position="471"/>
    </location>
</feature>
<feature type="region of interest" description="Disordered" evidence="8">
    <location>
        <begin position="139"/>
        <end position="183"/>
    </location>
</feature>
<comment type="catalytic activity">
    <reaction evidence="6">
        <text>a long chain fatty alcohol + a fatty acyl-CoA = a long-chain alcohol wax ester + CoA</text>
        <dbReference type="Rhea" id="RHEA:38443"/>
        <dbReference type="ChEBI" id="CHEBI:17135"/>
        <dbReference type="ChEBI" id="CHEBI:57287"/>
        <dbReference type="ChEBI" id="CHEBI:77636"/>
        <dbReference type="ChEBI" id="CHEBI:235323"/>
        <dbReference type="EC" id="2.3.1.75"/>
    </reaction>
</comment>
<dbReference type="EMBL" id="KK101039">
    <property type="protein sequence ID" value="KIZ02477.1"/>
    <property type="molecule type" value="Genomic_DNA"/>
</dbReference>
<evidence type="ECO:0000313" key="13">
    <source>
        <dbReference type="Proteomes" id="UP000054498"/>
    </source>
</evidence>
<dbReference type="AlphaFoldDB" id="A0A0D2MPQ4"/>
<dbReference type="PANTHER" id="PTHR31650:SF1">
    <property type="entry name" value="WAX ESTER SYNTHASE_DIACYLGLYCEROL ACYLTRANSFERASE 4-RELATED"/>
    <property type="match status" value="1"/>
</dbReference>
<evidence type="ECO:0000256" key="8">
    <source>
        <dbReference type="SAM" id="MobiDB-lite"/>
    </source>
</evidence>
<dbReference type="GeneID" id="25738359"/>
<evidence type="ECO:0000256" key="5">
    <source>
        <dbReference type="ARBA" id="ARBA00024360"/>
    </source>
</evidence>
<evidence type="ECO:0000256" key="2">
    <source>
        <dbReference type="ARBA" id="ARBA00005189"/>
    </source>
</evidence>
<dbReference type="InterPro" id="IPR004255">
    <property type="entry name" value="O-acyltransferase_WSD1_N"/>
</dbReference>
<proteinExistence type="inferred from homology"/>
<feature type="transmembrane region" description="Helical" evidence="9">
    <location>
        <begin position="342"/>
        <end position="359"/>
    </location>
</feature>
<dbReference type="SUPFAM" id="SSF52777">
    <property type="entry name" value="CoA-dependent acyltransferases"/>
    <property type="match status" value="1"/>
</dbReference>
<feature type="compositionally biased region" description="Basic and acidic residues" evidence="8">
    <location>
        <begin position="235"/>
        <end position="244"/>
    </location>
</feature>
<protein>
    <submittedName>
        <fullName evidence="12">Uncharacterized protein</fullName>
    </submittedName>
</protein>
<evidence type="ECO:0000259" key="11">
    <source>
        <dbReference type="Pfam" id="PF06974"/>
    </source>
</evidence>
<evidence type="ECO:0000256" key="9">
    <source>
        <dbReference type="SAM" id="Phobius"/>
    </source>
</evidence>
<dbReference type="STRING" id="145388.A0A0D2MPQ4"/>
<feature type="compositionally biased region" description="Gly residues" evidence="8">
    <location>
        <begin position="248"/>
        <end position="264"/>
    </location>
</feature>
<keyword evidence="4" id="KW-0012">Acyltransferase</keyword>
<feature type="domain" description="O-acyltransferase WSD1 C-terminal" evidence="11">
    <location>
        <begin position="421"/>
        <end position="562"/>
    </location>
</feature>
<dbReference type="GO" id="GO:0004144">
    <property type="term" value="F:diacylglycerol O-acyltransferase activity"/>
    <property type="evidence" value="ECO:0007669"/>
    <property type="project" value="UniProtKB-EC"/>
</dbReference>
<feature type="compositionally biased region" description="Low complexity" evidence="8">
    <location>
        <begin position="144"/>
        <end position="162"/>
    </location>
</feature>
<dbReference type="Pfam" id="PF03007">
    <property type="entry name" value="WS_DGAT_cat"/>
    <property type="match status" value="1"/>
</dbReference>
<dbReference type="PANTHER" id="PTHR31650">
    <property type="entry name" value="O-ACYLTRANSFERASE (WSD1-LIKE) FAMILY PROTEIN"/>
    <property type="match status" value="1"/>
</dbReference>